<reference evidence="2 3" key="1">
    <citation type="submission" date="2020-04" db="EMBL/GenBank/DDBJ databases">
        <authorList>
            <person name="Depoorter E."/>
        </authorList>
    </citation>
    <scope>NUCLEOTIDE SEQUENCE [LARGE SCALE GENOMIC DNA]</scope>
    <source>
        <strain evidence="2 3">BCC0217</strain>
    </source>
</reference>
<gene>
    <name evidence="2" type="ORF">BLA3211_06150</name>
</gene>
<proteinExistence type="predicted"/>
<organism evidence="2 3">
    <name type="scientific">Burkholderia aenigmatica</name>
    <dbReference type="NCBI Taxonomy" id="2015348"/>
    <lineage>
        <taxon>Bacteria</taxon>
        <taxon>Pseudomonadati</taxon>
        <taxon>Pseudomonadota</taxon>
        <taxon>Betaproteobacteria</taxon>
        <taxon>Burkholderiales</taxon>
        <taxon>Burkholderiaceae</taxon>
        <taxon>Burkholderia</taxon>
        <taxon>Burkholderia cepacia complex</taxon>
    </lineage>
</organism>
<dbReference type="EMBL" id="CABWIL020000025">
    <property type="protein sequence ID" value="CAB3970849.1"/>
    <property type="molecule type" value="Genomic_DNA"/>
</dbReference>
<evidence type="ECO:0000256" key="1">
    <source>
        <dbReference type="SAM" id="Phobius"/>
    </source>
</evidence>
<keyword evidence="1" id="KW-0472">Membrane</keyword>
<feature type="transmembrane region" description="Helical" evidence="1">
    <location>
        <begin position="209"/>
        <end position="229"/>
    </location>
</feature>
<sequence length="243" mass="24068">MPSQAIVSTGASSAPAWGGPSAVVLTGVTQYDVAIGNSTRLTFISPGTSGGFLISNGLSTNPSFGNTVTTLTATGAITPTQTSGIVGTTTNNNANAGSVGEYICAQVTNGGSPSGCQTNSSTPVSLATGTYANVTSISLTAGDRDMEGRVGFLPAGSTVMGAQVSGISTTSATLGPADSHAAVEEAHVTGLASTIAAPRSRISVASTTAVYLVAYASFSTSTCTAVGFVTARRIRLRGEVFKP</sequence>
<accession>A0A6J5JGS9</accession>
<evidence type="ECO:0000313" key="2">
    <source>
        <dbReference type="EMBL" id="CAB3970849.1"/>
    </source>
</evidence>
<protein>
    <submittedName>
        <fullName evidence="2">Uncharacterized protein</fullName>
    </submittedName>
</protein>
<name>A0A6J5JGS9_9BURK</name>
<evidence type="ECO:0000313" key="3">
    <source>
        <dbReference type="Proteomes" id="UP000494301"/>
    </source>
</evidence>
<dbReference type="Proteomes" id="UP000494301">
    <property type="component" value="Unassembled WGS sequence"/>
</dbReference>
<keyword evidence="1" id="KW-1133">Transmembrane helix</keyword>
<keyword evidence="1" id="KW-0812">Transmembrane</keyword>
<dbReference type="AlphaFoldDB" id="A0A6J5JGS9"/>